<dbReference type="GO" id="GO:0055085">
    <property type="term" value="P:transmembrane transport"/>
    <property type="evidence" value="ECO:0007669"/>
    <property type="project" value="InterPro"/>
</dbReference>
<dbReference type="InterPro" id="IPR011066">
    <property type="entry name" value="MscS_channel_C_sf"/>
</dbReference>
<comment type="subcellular location">
    <subcellularLocation>
        <location evidence="1">Cell membrane</location>
        <topology evidence="1">Multi-pass membrane protein</topology>
    </subcellularLocation>
</comment>
<sequence length="500" mass="54008">MRCRRAGVRVEAWGRPAVATSPAAAAAALAAKEAILKVPLWQHSLKCLVIIAASCAAAHFISKKLHQEADKVDAGEELSWLTSLDEDKCHHKDTRPFLAVATESTLIALHRPAAIFIPVAAAIHSLRSVAVLLNAVLVHQAQSKNLAGWLVATVQNCVRTLGAMDSIVIEVSEVALIVFVMWTLLRLKERIVKILVERGHRQTSGGAPGQEQALERVILPLSGLVSWLVVLVGCLMALHVLGINIQPLLTVGGVSGIIVGLSAQSVMSNMISGINIFLSRPFVVGDRIELTTGTGAKMLTGFVERVDPMRTIIRTDTCLPIMIPNKVLSEMIISNESRIMKSRVVTNFNKARQYGFTLSLRYQDFDRVEGVVKALRAHLDTTEGLDKRLPLFVGFSSMDNFACNIAVLVHTTPPTSREFGSFRQRLLLAIGRIVRKEGARLAYPTQINLVPGLDDLTKSNGSGPAGTPSNGAANGAAAELQHNETGAGLAGDYLLENEEW</sequence>
<dbReference type="Gene3D" id="2.30.30.60">
    <property type="match status" value="1"/>
</dbReference>
<evidence type="ECO:0000259" key="8">
    <source>
        <dbReference type="Pfam" id="PF00924"/>
    </source>
</evidence>
<dbReference type="AlphaFoldDB" id="A0AAW1PG66"/>
<evidence type="ECO:0000313" key="9">
    <source>
        <dbReference type="EMBL" id="KAK9807577.1"/>
    </source>
</evidence>
<dbReference type="InterPro" id="IPR010920">
    <property type="entry name" value="LSM_dom_sf"/>
</dbReference>
<dbReference type="GO" id="GO:0005886">
    <property type="term" value="C:plasma membrane"/>
    <property type="evidence" value="ECO:0007669"/>
    <property type="project" value="UniProtKB-SubCell"/>
</dbReference>
<evidence type="ECO:0000256" key="3">
    <source>
        <dbReference type="ARBA" id="ARBA00022475"/>
    </source>
</evidence>
<protein>
    <recommendedName>
        <fullName evidence="8">Mechanosensitive ion channel MscS domain-containing protein</fullName>
    </recommendedName>
</protein>
<dbReference type="InterPro" id="IPR006686">
    <property type="entry name" value="MscS_channel_CS"/>
</dbReference>
<evidence type="ECO:0000256" key="1">
    <source>
        <dbReference type="ARBA" id="ARBA00004651"/>
    </source>
</evidence>
<feature type="transmembrane region" description="Helical" evidence="7">
    <location>
        <begin position="257"/>
        <end position="278"/>
    </location>
</feature>
<gene>
    <name evidence="9" type="ORF">WJX72_003191</name>
</gene>
<evidence type="ECO:0000313" key="10">
    <source>
        <dbReference type="Proteomes" id="UP001489004"/>
    </source>
</evidence>
<dbReference type="PANTHER" id="PTHR30566:SF5">
    <property type="entry name" value="MECHANOSENSITIVE ION CHANNEL PROTEIN 1, MITOCHONDRIAL-RELATED"/>
    <property type="match status" value="1"/>
</dbReference>
<evidence type="ECO:0000256" key="4">
    <source>
        <dbReference type="ARBA" id="ARBA00022692"/>
    </source>
</evidence>
<dbReference type="InterPro" id="IPR023408">
    <property type="entry name" value="MscS_beta-dom_sf"/>
</dbReference>
<keyword evidence="5 7" id="KW-1133">Transmembrane helix</keyword>
<comment type="caution">
    <text evidence="9">The sequence shown here is derived from an EMBL/GenBank/DDBJ whole genome shotgun (WGS) entry which is preliminary data.</text>
</comment>
<evidence type="ECO:0000256" key="5">
    <source>
        <dbReference type="ARBA" id="ARBA00022989"/>
    </source>
</evidence>
<organism evidence="9 10">
    <name type="scientific">[Myrmecia] bisecta</name>
    <dbReference type="NCBI Taxonomy" id="41462"/>
    <lineage>
        <taxon>Eukaryota</taxon>
        <taxon>Viridiplantae</taxon>
        <taxon>Chlorophyta</taxon>
        <taxon>core chlorophytes</taxon>
        <taxon>Trebouxiophyceae</taxon>
        <taxon>Trebouxiales</taxon>
        <taxon>Trebouxiaceae</taxon>
        <taxon>Myrmecia</taxon>
    </lineage>
</organism>
<dbReference type="SUPFAM" id="SSF50182">
    <property type="entry name" value="Sm-like ribonucleoproteins"/>
    <property type="match status" value="1"/>
</dbReference>
<dbReference type="EMBL" id="JALJOR010000012">
    <property type="protein sequence ID" value="KAK9807577.1"/>
    <property type="molecule type" value="Genomic_DNA"/>
</dbReference>
<dbReference type="InterPro" id="IPR011014">
    <property type="entry name" value="MscS_channel_TM-2"/>
</dbReference>
<accession>A0AAW1PG66</accession>
<dbReference type="PANTHER" id="PTHR30566">
    <property type="entry name" value="YNAI-RELATED MECHANOSENSITIVE ION CHANNEL"/>
    <property type="match status" value="1"/>
</dbReference>
<evidence type="ECO:0000256" key="6">
    <source>
        <dbReference type="ARBA" id="ARBA00023136"/>
    </source>
</evidence>
<keyword evidence="4 7" id="KW-0812">Transmembrane</keyword>
<keyword evidence="10" id="KW-1185">Reference proteome</keyword>
<evidence type="ECO:0000256" key="2">
    <source>
        <dbReference type="ARBA" id="ARBA00008017"/>
    </source>
</evidence>
<dbReference type="Pfam" id="PF00924">
    <property type="entry name" value="MS_channel_2nd"/>
    <property type="match status" value="1"/>
</dbReference>
<keyword evidence="6 7" id="KW-0472">Membrane</keyword>
<dbReference type="PROSITE" id="PS01246">
    <property type="entry name" value="UPF0003"/>
    <property type="match status" value="1"/>
</dbReference>
<feature type="transmembrane region" description="Helical" evidence="7">
    <location>
        <begin position="167"/>
        <end position="185"/>
    </location>
</feature>
<reference evidence="9 10" key="1">
    <citation type="journal article" date="2024" name="Nat. Commun.">
        <title>Phylogenomics reveals the evolutionary origins of lichenization in chlorophyte algae.</title>
        <authorList>
            <person name="Puginier C."/>
            <person name="Libourel C."/>
            <person name="Otte J."/>
            <person name="Skaloud P."/>
            <person name="Haon M."/>
            <person name="Grisel S."/>
            <person name="Petersen M."/>
            <person name="Berrin J.G."/>
            <person name="Delaux P.M."/>
            <person name="Dal Grande F."/>
            <person name="Keller J."/>
        </authorList>
    </citation>
    <scope>NUCLEOTIDE SEQUENCE [LARGE SCALE GENOMIC DNA]</scope>
    <source>
        <strain evidence="9 10">SAG 2043</strain>
    </source>
</reference>
<feature type="transmembrane region" description="Helical" evidence="7">
    <location>
        <begin position="224"/>
        <end position="245"/>
    </location>
</feature>
<evidence type="ECO:0000256" key="7">
    <source>
        <dbReference type="SAM" id="Phobius"/>
    </source>
</evidence>
<feature type="domain" description="Mechanosensitive ion channel MscS" evidence="8">
    <location>
        <begin position="266"/>
        <end position="337"/>
    </location>
</feature>
<keyword evidence="3" id="KW-1003">Cell membrane</keyword>
<dbReference type="Gene3D" id="1.10.287.1260">
    <property type="match status" value="1"/>
</dbReference>
<dbReference type="InterPro" id="IPR006685">
    <property type="entry name" value="MscS_channel_2nd"/>
</dbReference>
<dbReference type="SUPFAM" id="SSF82689">
    <property type="entry name" value="Mechanosensitive channel protein MscS (YggB), C-terminal domain"/>
    <property type="match status" value="1"/>
</dbReference>
<dbReference type="Proteomes" id="UP001489004">
    <property type="component" value="Unassembled WGS sequence"/>
</dbReference>
<dbReference type="SUPFAM" id="SSF82861">
    <property type="entry name" value="Mechanosensitive channel protein MscS (YggB), transmembrane region"/>
    <property type="match status" value="1"/>
</dbReference>
<dbReference type="Gene3D" id="3.30.70.100">
    <property type="match status" value="1"/>
</dbReference>
<comment type="similarity">
    <text evidence="2">Belongs to the MscS (TC 1.A.23) family.</text>
</comment>
<proteinExistence type="inferred from homology"/>
<name>A0AAW1PG66_9CHLO</name>